<dbReference type="PROSITE" id="PS00188">
    <property type="entry name" value="BIOTIN"/>
    <property type="match status" value="1"/>
</dbReference>
<dbReference type="InterPro" id="IPR001882">
    <property type="entry name" value="Biotin_BS"/>
</dbReference>
<dbReference type="FunFam" id="2.40.50.100:FF:000003">
    <property type="entry name" value="Acetyl-CoA carboxylase biotin carboxyl carrier protein"/>
    <property type="match status" value="1"/>
</dbReference>
<dbReference type="PRINTS" id="PR01071">
    <property type="entry name" value="ACOABIOTINCC"/>
</dbReference>
<evidence type="ECO:0000256" key="6">
    <source>
        <dbReference type="ARBA" id="ARBA00023160"/>
    </source>
</evidence>
<dbReference type="InterPro" id="IPR001249">
    <property type="entry name" value="AcCoA_biotinCC"/>
</dbReference>
<accession>A0AAE0VN88</accession>
<dbReference type="InterPro" id="IPR000089">
    <property type="entry name" value="Biotin_lipoyl"/>
</dbReference>
<dbReference type="Pfam" id="PF00364">
    <property type="entry name" value="Biotin_lipoyl"/>
    <property type="match status" value="1"/>
</dbReference>
<evidence type="ECO:0000259" key="8">
    <source>
        <dbReference type="PROSITE" id="PS50968"/>
    </source>
</evidence>
<gene>
    <name evidence="9" type="ORF">CHS0354_035209</name>
</gene>
<dbReference type="GO" id="GO:0006633">
    <property type="term" value="P:fatty acid biosynthetic process"/>
    <property type="evidence" value="ECO:0007669"/>
    <property type="project" value="UniProtKB-KW"/>
</dbReference>
<protein>
    <recommendedName>
        <fullName evidence="2">Biotin carboxyl carrier protein of acetyl-CoA carboxylase</fullName>
    </recommendedName>
</protein>
<feature type="domain" description="Lipoyl-binding" evidence="8">
    <location>
        <begin position="91"/>
        <end position="167"/>
    </location>
</feature>
<evidence type="ECO:0000256" key="7">
    <source>
        <dbReference type="ARBA" id="ARBA00023267"/>
    </source>
</evidence>
<keyword evidence="10" id="KW-1185">Reference proteome</keyword>
<dbReference type="Gene3D" id="2.40.50.100">
    <property type="match status" value="1"/>
</dbReference>
<keyword evidence="6" id="KW-0275">Fatty acid biosynthesis</keyword>
<name>A0AAE0VN88_9BIVA</name>
<evidence type="ECO:0000256" key="5">
    <source>
        <dbReference type="ARBA" id="ARBA00023098"/>
    </source>
</evidence>
<dbReference type="PANTHER" id="PTHR45266:SF3">
    <property type="entry name" value="OXALOACETATE DECARBOXYLASE ALPHA CHAIN"/>
    <property type="match status" value="1"/>
</dbReference>
<dbReference type="CDD" id="cd06850">
    <property type="entry name" value="biotinyl_domain"/>
    <property type="match status" value="1"/>
</dbReference>
<evidence type="ECO:0000313" key="9">
    <source>
        <dbReference type="EMBL" id="KAK3584129.1"/>
    </source>
</evidence>
<dbReference type="NCBIfam" id="TIGR00531">
    <property type="entry name" value="BCCP"/>
    <property type="match status" value="1"/>
</dbReference>
<sequence length="168" mass="18109">MNTEKIKQLFELVNNSDITEFNYEEGESKIAIKRGPGQPTQVITHMPASYAPPPQPVYGQYQTHVPVYPASVPAEGLTAPVQAPAADAANIHTVTSPLVGTLYRSSSPEAEPYVKVGSKVNKGDTLCIVEAMKLLNEIEADASGEVVEILVENANPVEYGTPLFKIKT</sequence>
<dbReference type="InterPro" id="IPR050709">
    <property type="entry name" value="Biotin_Carboxyl_Carrier/Decarb"/>
</dbReference>
<evidence type="ECO:0000256" key="3">
    <source>
        <dbReference type="ARBA" id="ARBA00022516"/>
    </source>
</evidence>
<dbReference type="GO" id="GO:0009317">
    <property type="term" value="C:acetyl-CoA carboxylase complex"/>
    <property type="evidence" value="ECO:0007669"/>
    <property type="project" value="InterPro"/>
</dbReference>
<organism evidence="9 10">
    <name type="scientific">Potamilus streckersoni</name>
    <dbReference type="NCBI Taxonomy" id="2493646"/>
    <lineage>
        <taxon>Eukaryota</taxon>
        <taxon>Metazoa</taxon>
        <taxon>Spiralia</taxon>
        <taxon>Lophotrochozoa</taxon>
        <taxon>Mollusca</taxon>
        <taxon>Bivalvia</taxon>
        <taxon>Autobranchia</taxon>
        <taxon>Heteroconchia</taxon>
        <taxon>Palaeoheterodonta</taxon>
        <taxon>Unionida</taxon>
        <taxon>Unionoidea</taxon>
        <taxon>Unionidae</taxon>
        <taxon>Ambleminae</taxon>
        <taxon>Lampsilini</taxon>
        <taxon>Potamilus</taxon>
    </lineage>
</organism>
<comment type="pathway">
    <text evidence="1">Lipid metabolism; fatty acid biosynthesis.</text>
</comment>
<dbReference type="EMBL" id="JAEAOA010002069">
    <property type="protein sequence ID" value="KAK3584129.1"/>
    <property type="molecule type" value="Genomic_DNA"/>
</dbReference>
<evidence type="ECO:0000256" key="2">
    <source>
        <dbReference type="ARBA" id="ARBA00017562"/>
    </source>
</evidence>
<keyword evidence="4" id="KW-0276">Fatty acid metabolism</keyword>
<reference evidence="9" key="1">
    <citation type="journal article" date="2021" name="Genome Biol. Evol.">
        <title>A High-Quality Reference Genome for a Parasitic Bivalve with Doubly Uniparental Inheritance (Bivalvia: Unionida).</title>
        <authorList>
            <person name="Smith C.H."/>
        </authorList>
    </citation>
    <scope>NUCLEOTIDE SEQUENCE</scope>
    <source>
        <strain evidence="9">CHS0354</strain>
    </source>
</reference>
<dbReference type="GO" id="GO:0003989">
    <property type="term" value="F:acetyl-CoA carboxylase activity"/>
    <property type="evidence" value="ECO:0007669"/>
    <property type="project" value="InterPro"/>
</dbReference>
<keyword evidence="7" id="KW-0092">Biotin</keyword>
<reference evidence="9" key="2">
    <citation type="journal article" date="2021" name="Genome Biol. Evol.">
        <title>Developing a high-quality reference genome for a parasitic bivalve with doubly uniparental inheritance (Bivalvia: Unionida).</title>
        <authorList>
            <person name="Smith C.H."/>
        </authorList>
    </citation>
    <scope>NUCLEOTIDE SEQUENCE</scope>
    <source>
        <strain evidence="9">CHS0354</strain>
        <tissue evidence="9">Mantle</tissue>
    </source>
</reference>
<evidence type="ECO:0000313" key="10">
    <source>
        <dbReference type="Proteomes" id="UP001195483"/>
    </source>
</evidence>
<dbReference type="PROSITE" id="PS50968">
    <property type="entry name" value="BIOTINYL_LIPOYL"/>
    <property type="match status" value="1"/>
</dbReference>
<dbReference type="Proteomes" id="UP001195483">
    <property type="component" value="Unassembled WGS sequence"/>
</dbReference>
<dbReference type="AlphaFoldDB" id="A0AAE0VN88"/>
<keyword evidence="5" id="KW-0443">Lipid metabolism</keyword>
<dbReference type="PANTHER" id="PTHR45266">
    <property type="entry name" value="OXALOACETATE DECARBOXYLASE ALPHA CHAIN"/>
    <property type="match status" value="1"/>
</dbReference>
<dbReference type="SUPFAM" id="SSF51230">
    <property type="entry name" value="Single hybrid motif"/>
    <property type="match status" value="1"/>
</dbReference>
<proteinExistence type="predicted"/>
<dbReference type="InterPro" id="IPR011053">
    <property type="entry name" value="Single_hybrid_motif"/>
</dbReference>
<keyword evidence="3" id="KW-0444">Lipid biosynthesis</keyword>
<evidence type="ECO:0000256" key="4">
    <source>
        <dbReference type="ARBA" id="ARBA00022832"/>
    </source>
</evidence>
<evidence type="ECO:0000256" key="1">
    <source>
        <dbReference type="ARBA" id="ARBA00005194"/>
    </source>
</evidence>
<reference evidence="9" key="3">
    <citation type="submission" date="2023-05" db="EMBL/GenBank/DDBJ databases">
        <authorList>
            <person name="Smith C.H."/>
        </authorList>
    </citation>
    <scope>NUCLEOTIDE SEQUENCE</scope>
    <source>
        <strain evidence="9">CHS0354</strain>
        <tissue evidence="9">Mantle</tissue>
    </source>
</reference>
<comment type="caution">
    <text evidence="9">The sequence shown here is derived from an EMBL/GenBank/DDBJ whole genome shotgun (WGS) entry which is preliminary data.</text>
</comment>